<dbReference type="AlphaFoldDB" id="A0A518DLG9"/>
<dbReference type="Proteomes" id="UP000317648">
    <property type="component" value="Chromosome"/>
</dbReference>
<evidence type="ECO:0000313" key="3">
    <source>
        <dbReference type="EMBL" id="QDU92672.1"/>
    </source>
</evidence>
<keyword evidence="3" id="KW-0378">Hydrolase</keyword>
<dbReference type="InterPro" id="IPR052701">
    <property type="entry name" value="GAG_Ulvan_Degrading_Sulfatases"/>
</dbReference>
<dbReference type="CDD" id="cd16142">
    <property type="entry name" value="ARS_like"/>
    <property type="match status" value="1"/>
</dbReference>
<evidence type="ECO:0000256" key="1">
    <source>
        <dbReference type="SAM" id="SignalP"/>
    </source>
</evidence>
<feature type="chain" id="PRO_5022169486" evidence="1">
    <location>
        <begin position="40"/>
        <end position="548"/>
    </location>
</feature>
<dbReference type="EC" id="3.1.6.1" evidence="3"/>
<dbReference type="GO" id="GO:0004065">
    <property type="term" value="F:arylsulfatase activity"/>
    <property type="evidence" value="ECO:0007669"/>
    <property type="project" value="UniProtKB-EC"/>
</dbReference>
<feature type="domain" description="Sulfatase N-terminal" evidence="2">
    <location>
        <begin position="44"/>
        <end position="388"/>
    </location>
</feature>
<dbReference type="InterPro" id="IPR000917">
    <property type="entry name" value="Sulfatase_N"/>
</dbReference>
<dbReference type="PANTHER" id="PTHR43751:SF2">
    <property type="entry name" value="SULFATASE N-TERMINAL DOMAIN-CONTAINING PROTEIN"/>
    <property type="match status" value="1"/>
</dbReference>
<reference evidence="3 4" key="1">
    <citation type="submission" date="2019-02" db="EMBL/GenBank/DDBJ databases">
        <title>Deep-cultivation of Planctomycetes and their phenomic and genomic characterization uncovers novel biology.</title>
        <authorList>
            <person name="Wiegand S."/>
            <person name="Jogler M."/>
            <person name="Boedeker C."/>
            <person name="Pinto D."/>
            <person name="Vollmers J."/>
            <person name="Rivas-Marin E."/>
            <person name="Kohn T."/>
            <person name="Peeters S.H."/>
            <person name="Heuer A."/>
            <person name="Rast P."/>
            <person name="Oberbeckmann S."/>
            <person name="Bunk B."/>
            <person name="Jeske O."/>
            <person name="Meyerdierks A."/>
            <person name="Storesund J.E."/>
            <person name="Kallscheuer N."/>
            <person name="Luecker S."/>
            <person name="Lage O.M."/>
            <person name="Pohl T."/>
            <person name="Merkel B.J."/>
            <person name="Hornburger P."/>
            <person name="Mueller R.-W."/>
            <person name="Bruemmer F."/>
            <person name="Labrenz M."/>
            <person name="Spormann A.M."/>
            <person name="Op den Camp H."/>
            <person name="Overmann J."/>
            <person name="Amann R."/>
            <person name="Jetten M.S.M."/>
            <person name="Mascher T."/>
            <person name="Medema M.H."/>
            <person name="Devos D.P."/>
            <person name="Kaster A.-K."/>
            <person name="Ovreas L."/>
            <person name="Rohde M."/>
            <person name="Galperin M.Y."/>
            <person name="Jogler C."/>
        </authorList>
    </citation>
    <scope>NUCLEOTIDE SEQUENCE [LARGE SCALE GENOMIC DNA]</scope>
    <source>
        <strain evidence="3 4">Pla85_3_4</strain>
    </source>
</reference>
<name>A0A518DLG9_9BACT</name>
<dbReference type="EMBL" id="CP036433">
    <property type="protein sequence ID" value="QDU92672.1"/>
    <property type="molecule type" value="Genomic_DNA"/>
</dbReference>
<dbReference type="KEGG" id="lcre:Pla8534_04200"/>
<protein>
    <submittedName>
        <fullName evidence="3">Arylsulfatase</fullName>
        <ecNumber evidence="3">3.1.6.1</ecNumber>
    </submittedName>
</protein>
<evidence type="ECO:0000259" key="2">
    <source>
        <dbReference type="Pfam" id="PF00884"/>
    </source>
</evidence>
<accession>A0A518DLG9</accession>
<dbReference type="PANTHER" id="PTHR43751">
    <property type="entry name" value="SULFATASE"/>
    <property type="match status" value="1"/>
</dbReference>
<dbReference type="Gene3D" id="3.40.720.10">
    <property type="entry name" value="Alkaline Phosphatase, subunit A"/>
    <property type="match status" value="1"/>
</dbReference>
<dbReference type="Pfam" id="PF00884">
    <property type="entry name" value="Sulfatase"/>
    <property type="match status" value="1"/>
</dbReference>
<sequence precursor="true">MFAGNRIRESGRNAGRRSCCLGAIAMLALSLAGAPLAQAQQSKPNILVIMGDDIGLTNVSAYSMGLMGYQTPNIDRLAREGMIFTDYYAEQSCTAGRSSFLTGQCTLRTGLSKVGLPAAPVGLQAEDATLAQLLKNQGYSTGQFGKNHLGDMNQFLPTVHGFDEFFGNLYHLNAEEEPEQRTYPTDPRFREMFGPRGVLKCKATDRDDPTVHPRWGRVGKQIIEDTGPLTKKRMETIDDDTSAAAIDFMKRQSTTGKPFFCWFNSTRMHFRTHVKEERRSPPGLTARTEYADGMVEHDAHVGKILDAVEELNLVDNTIVIYTTDNGPHMNTWPDGAMTPFRSEKNTNWEGAFRVPCMIRWPKHIRAGVISNEIFSGHDWLPTLLAAAGEPKIKEKLLEGYEADGHKFKNHIDGYNQLPYLTGQVKKSPRRGFFYFNDDGDLVGLRVENWKIVFLEQRAKGTLRVWAEPFTPLRLPKLFDLRADPFERADVTSNTYYDWLLSQPYIFMAGQAVTEKFLDTFKEYPPRQKAASFSIDQAVDKMRASLIGK</sequence>
<organism evidence="3 4">
    <name type="scientific">Lignipirellula cremea</name>
    <dbReference type="NCBI Taxonomy" id="2528010"/>
    <lineage>
        <taxon>Bacteria</taxon>
        <taxon>Pseudomonadati</taxon>
        <taxon>Planctomycetota</taxon>
        <taxon>Planctomycetia</taxon>
        <taxon>Pirellulales</taxon>
        <taxon>Pirellulaceae</taxon>
        <taxon>Lignipirellula</taxon>
    </lineage>
</organism>
<keyword evidence="1" id="KW-0732">Signal</keyword>
<keyword evidence="4" id="KW-1185">Reference proteome</keyword>
<evidence type="ECO:0000313" key="4">
    <source>
        <dbReference type="Proteomes" id="UP000317648"/>
    </source>
</evidence>
<dbReference type="Gene3D" id="3.30.1120.10">
    <property type="match status" value="1"/>
</dbReference>
<feature type="signal peptide" evidence="1">
    <location>
        <begin position="1"/>
        <end position="39"/>
    </location>
</feature>
<proteinExistence type="predicted"/>
<gene>
    <name evidence="3" type="primary">atsA_6</name>
    <name evidence="3" type="ORF">Pla8534_04200</name>
</gene>
<dbReference type="SUPFAM" id="SSF53649">
    <property type="entry name" value="Alkaline phosphatase-like"/>
    <property type="match status" value="1"/>
</dbReference>
<dbReference type="InterPro" id="IPR017850">
    <property type="entry name" value="Alkaline_phosphatase_core_sf"/>
</dbReference>